<proteinExistence type="inferred from homology"/>
<evidence type="ECO:0000313" key="4">
    <source>
        <dbReference type="Proteomes" id="UP001623330"/>
    </source>
</evidence>
<dbReference type="Gene3D" id="1.10.287.2720">
    <property type="match status" value="1"/>
</dbReference>
<evidence type="ECO:0000313" key="3">
    <source>
        <dbReference type="EMBL" id="KAL3231461.1"/>
    </source>
</evidence>
<dbReference type="PANTHER" id="PTHR10972">
    <property type="entry name" value="OXYSTEROL-BINDING PROTEIN-RELATED"/>
    <property type="match status" value="1"/>
</dbReference>
<comment type="caution">
    <text evidence="3">The sequence shown here is derived from an EMBL/GenBank/DDBJ whole genome shotgun (WGS) entry which is preliminary data.</text>
</comment>
<dbReference type="InterPro" id="IPR018494">
    <property type="entry name" value="Oxysterol-bd_CS"/>
</dbReference>
<dbReference type="Gene3D" id="3.30.70.3490">
    <property type="match status" value="1"/>
</dbReference>
<dbReference type="Pfam" id="PF01237">
    <property type="entry name" value="Oxysterol_BP"/>
    <property type="match status" value="1"/>
</dbReference>
<gene>
    <name evidence="3" type="ORF">RNJ44_00496</name>
</gene>
<organism evidence="3 4">
    <name type="scientific">Nakaseomyces bracarensis</name>
    <dbReference type="NCBI Taxonomy" id="273131"/>
    <lineage>
        <taxon>Eukaryota</taxon>
        <taxon>Fungi</taxon>
        <taxon>Dikarya</taxon>
        <taxon>Ascomycota</taxon>
        <taxon>Saccharomycotina</taxon>
        <taxon>Saccharomycetes</taxon>
        <taxon>Saccharomycetales</taxon>
        <taxon>Saccharomycetaceae</taxon>
        <taxon>Nakaseomyces</taxon>
    </lineage>
</organism>
<dbReference type="InterPro" id="IPR000648">
    <property type="entry name" value="Oxysterol-bd"/>
</dbReference>
<evidence type="ECO:0000256" key="2">
    <source>
        <dbReference type="RuleBase" id="RU003844"/>
    </source>
</evidence>
<dbReference type="Proteomes" id="UP001623330">
    <property type="component" value="Unassembled WGS sequence"/>
</dbReference>
<evidence type="ECO:0000256" key="1">
    <source>
        <dbReference type="ARBA" id="ARBA00008842"/>
    </source>
</evidence>
<dbReference type="InterPro" id="IPR037239">
    <property type="entry name" value="OSBP_sf"/>
</dbReference>
<dbReference type="SUPFAM" id="SSF144000">
    <property type="entry name" value="Oxysterol-binding protein-like"/>
    <property type="match status" value="1"/>
</dbReference>
<dbReference type="Gene3D" id="6.10.250.1430">
    <property type="match status" value="1"/>
</dbReference>
<keyword evidence="4" id="KW-1185">Reference proteome</keyword>
<sequence length="432" mass="49106">MTQDQASSSTWTTFLKSLASFNGDLSNLSAPPFILSPVSLVEFSQYWAEHPDLYLEPSFITDDTYQERMKECDPNIESPEIARMLAIIKWFLSTLRSQYSSRSEKSGSEKKPLNPFLGELFVGKWESKQHPEFGETVLLSEQVSHHPPMTAYSIFNEKNNVKIEGYNQIKSSFSKTLVLSVKQFGHNILTIGDKESYLVTPPPLHIEGILMASPFVELEGKSFIQSSTGICCQFEYSGRGYFSGKKNSFKAKVYKDSADIKKNLPPLYVISGQWSASSTIVKNLPNGKQTDPILFHDTNRTPSEGLVVKPIEAQHDLESRKAWKDVAEAIRLGDYGLINKTKSKLENAQRELRKEEEQKGVSWQRRWFKEVDYQSEKNKDTFYQLATKMGLSVKNVPSGTLVGEKEEQKAGLSAKHWRFDRTQWLAENEITV</sequence>
<reference evidence="3 4" key="1">
    <citation type="submission" date="2024-05" db="EMBL/GenBank/DDBJ databases">
        <title>Long read based assembly of the Candida bracarensis genome reveals expanded adhesin content.</title>
        <authorList>
            <person name="Marcet-Houben M."/>
            <person name="Ksiezopolska E."/>
            <person name="Gabaldon T."/>
        </authorList>
    </citation>
    <scope>NUCLEOTIDE SEQUENCE [LARGE SCALE GENOMIC DNA]</scope>
    <source>
        <strain evidence="3 4">CBM6</strain>
    </source>
</reference>
<dbReference type="PANTHER" id="PTHR10972:SF184">
    <property type="entry name" value="OXYSTEROL-BINDING PROTEIN HOMOLOG 4-RELATED"/>
    <property type="match status" value="1"/>
</dbReference>
<dbReference type="EMBL" id="JBEVYD010000007">
    <property type="protein sequence ID" value="KAL3231461.1"/>
    <property type="molecule type" value="Genomic_DNA"/>
</dbReference>
<dbReference type="Gene3D" id="2.40.160.120">
    <property type="match status" value="1"/>
</dbReference>
<comment type="similarity">
    <text evidence="1 2">Belongs to the OSBP family.</text>
</comment>
<dbReference type="PROSITE" id="PS01013">
    <property type="entry name" value="OSBP"/>
    <property type="match status" value="1"/>
</dbReference>
<protein>
    <submittedName>
        <fullName evidence="3">Uncharacterized protein</fullName>
    </submittedName>
</protein>
<accession>A0ABR4NSS7</accession>
<name>A0ABR4NSS7_9SACH</name>